<sequence>MGYIKMKINELIKDLIGTWGRDSFRIEACEPYIKIVFTDPILVNKYGRELSILTHTIQLVPPLLVFEESVNRLLKLYKYLASFASSTRCFSILLIINDCDTEDQHVITVYTALSRIMGARELVLELSVTISKLLRFSERLKELRNMNVSDEEYIEYQRLRGEIERLILKGIRLAGSEAKLLNAIRLAEEAIKNTEIQVNHAGILDEAFRLLIHENIGTARLSSLVHNCSKPHLELYLSAFNRLYSTHIYTYLVATPEYSFLKNIPGLSDKLIVVDLNGPRDQDI</sequence>
<dbReference type="EMBL" id="CP001140">
    <property type="protein sequence ID" value="ACL11162.1"/>
    <property type="molecule type" value="Genomic_DNA"/>
</dbReference>
<accession>B8D4Y1</accession>
<evidence type="ECO:0000313" key="2">
    <source>
        <dbReference type="Proteomes" id="UP000006903"/>
    </source>
</evidence>
<evidence type="ECO:0000313" key="1">
    <source>
        <dbReference type="EMBL" id="ACL11162.1"/>
    </source>
</evidence>
<gene>
    <name evidence="1" type="ordered locus">DKAM_0836</name>
</gene>
<dbReference type="HOGENOM" id="CLU_989028_0_0_2"/>
<dbReference type="eggNOG" id="arCOG11782">
    <property type="taxonomic scope" value="Archaea"/>
</dbReference>
<protein>
    <submittedName>
        <fullName evidence="1">Uncharacterized protein</fullName>
    </submittedName>
</protein>
<dbReference type="Proteomes" id="UP000006903">
    <property type="component" value="Chromosome"/>
</dbReference>
<proteinExistence type="predicted"/>
<dbReference type="STRING" id="490899.DKAM_0836"/>
<reference evidence="1 2" key="1">
    <citation type="journal article" date="2009" name="J. Bacteriol.">
        <title>Complete genome sequence of the anaerobic, protein-degrading hyperthermophilic crenarchaeon Desulfurococcus kamchatkensis.</title>
        <authorList>
            <person name="Ravin N.V."/>
            <person name="Mardanov A.V."/>
            <person name="Beletsky A.V."/>
            <person name="Kublanov I.V."/>
            <person name="Kolganova T.V."/>
            <person name="Lebedinsky A.V."/>
            <person name="Chernyh N.A."/>
            <person name="Bonch-Osmolovskaya E.A."/>
            <person name="Skryabin K.G."/>
        </authorList>
    </citation>
    <scope>NUCLEOTIDE SEQUENCE [LARGE SCALE GENOMIC DNA]</scope>
    <source>
        <strain evidence="2">DSM 18924 / JCM 16383 / VKM B-2413 / 1221n</strain>
    </source>
</reference>
<dbReference type="KEGG" id="dka:DKAM_0836"/>
<organism evidence="1 2">
    <name type="scientific">Desulfurococcus amylolyticus (strain DSM 18924 / JCM 16383 / VKM B-2413 / 1221n)</name>
    <name type="common">Desulfurococcus kamchatkensis</name>
    <dbReference type="NCBI Taxonomy" id="490899"/>
    <lineage>
        <taxon>Archaea</taxon>
        <taxon>Thermoproteota</taxon>
        <taxon>Thermoprotei</taxon>
        <taxon>Desulfurococcales</taxon>
        <taxon>Desulfurococcaceae</taxon>
        <taxon>Desulfurococcus</taxon>
    </lineage>
</organism>
<dbReference type="AlphaFoldDB" id="B8D4Y1"/>
<name>B8D4Y1_DESA1</name>